<evidence type="ECO:0000313" key="2">
    <source>
        <dbReference type="Proteomes" id="UP000252586"/>
    </source>
</evidence>
<dbReference type="RefSeq" id="WP_067510657.1">
    <property type="nucleotide sequence ID" value="NZ_CP107943.1"/>
</dbReference>
<dbReference type="PANTHER" id="PTHR36221">
    <property type="entry name" value="DUF742 DOMAIN-CONTAINING PROTEIN"/>
    <property type="match status" value="1"/>
</dbReference>
<dbReference type="OrthoDB" id="4244884at2"/>
<gene>
    <name evidence="1" type="ORF">DFR74_114161</name>
</gene>
<organism evidence="1 2">
    <name type="scientific">Nocardia puris</name>
    <dbReference type="NCBI Taxonomy" id="208602"/>
    <lineage>
        <taxon>Bacteria</taxon>
        <taxon>Bacillati</taxon>
        <taxon>Actinomycetota</taxon>
        <taxon>Actinomycetes</taxon>
        <taxon>Mycobacteriales</taxon>
        <taxon>Nocardiaceae</taxon>
        <taxon>Nocardia</taxon>
    </lineage>
</organism>
<comment type="caution">
    <text evidence="1">The sequence shown here is derived from an EMBL/GenBank/DDBJ whole genome shotgun (WGS) entry which is preliminary data.</text>
</comment>
<reference evidence="1 2" key="1">
    <citation type="submission" date="2018-06" db="EMBL/GenBank/DDBJ databases">
        <title>Genomic Encyclopedia of Type Strains, Phase IV (KMG-IV): sequencing the most valuable type-strain genomes for metagenomic binning, comparative biology and taxonomic classification.</title>
        <authorList>
            <person name="Goeker M."/>
        </authorList>
    </citation>
    <scope>NUCLEOTIDE SEQUENCE [LARGE SCALE GENOMIC DNA]</scope>
    <source>
        <strain evidence="1 2">DSM 44599</strain>
    </source>
</reference>
<dbReference type="PANTHER" id="PTHR36221:SF1">
    <property type="entry name" value="DUF742 DOMAIN-CONTAINING PROTEIN"/>
    <property type="match status" value="1"/>
</dbReference>
<dbReference type="Proteomes" id="UP000252586">
    <property type="component" value="Unassembled WGS sequence"/>
</dbReference>
<dbReference type="STRING" id="1210090.GCA_001613185_03869"/>
<dbReference type="InterPro" id="IPR007995">
    <property type="entry name" value="DUF742"/>
</dbReference>
<accession>A0A366D8K4</accession>
<dbReference type="Pfam" id="PF05331">
    <property type="entry name" value="DUF742"/>
    <property type="match status" value="1"/>
</dbReference>
<dbReference type="EMBL" id="QNRE01000014">
    <property type="protein sequence ID" value="RBO85618.1"/>
    <property type="molecule type" value="Genomic_DNA"/>
</dbReference>
<dbReference type="AlphaFoldDB" id="A0A366D8K4"/>
<evidence type="ECO:0000313" key="1">
    <source>
        <dbReference type="EMBL" id="RBO85618.1"/>
    </source>
</evidence>
<proteinExistence type="predicted"/>
<keyword evidence="2" id="KW-1185">Reference proteome</keyword>
<protein>
    <submittedName>
        <fullName evidence="1">Uncharacterized protein DUF742</fullName>
    </submittedName>
</protein>
<name>A0A366D8K4_9NOCA</name>
<sequence>MSEERESWFDEEAGPLVRLYAVTRGRSGGVRHELNMLTLVAHSGSRALRRTEPEYAEIVRLSRTPQSVAEISARLGLPLTATKILVGDLIDDGVLDHRDPDPTPAAGSQQMDMLRAVLKGIQSL</sequence>